<name>A0A2P2BVY4_9ZZZZ</name>
<keyword evidence="1" id="KW-1133">Transmembrane helix</keyword>
<sequence>MLIGLAAGLLAAALFGLAAVAQAAAARRMPSGVGLPAFVAHSVRDPLMLAVVAAYLAGFVLHAVSIWYLPLYLAQAAISLSMPITAVAAIVTLHEGLGVGRWLAVAGVTVGLALLAIGSGDAGTAEATVAFAVALWACTAGIVLAGLRSGSWPGGWLGLLAGLGYAGSAVAVRGVSTPVTATVVITALSVPVFGLVAFWIYSGALDRASVTAATGPLIVTQTFVPAAIGVVALGDGIRSWPLVVAGLLLATGATVALGREQGRIAV</sequence>
<gene>
    <name evidence="2" type="ORF">NOCA2100038</name>
</gene>
<dbReference type="InterPro" id="IPR037185">
    <property type="entry name" value="EmrE-like"/>
</dbReference>
<evidence type="ECO:0000256" key="1">
    <source>
        <dbReference type="SAM" id="Phobius"/>
    </source>
</evidence>
<feature type="transmembrane region" description="Helical" evidence="1">
    <location>
        <begin position="179"/>
        <end position="201"/>
    </location>
</feature>
<organism evidence="2">
    <name type="scientific">metagenome</name>
    <dbReference type="NCBI Taxonomy" id="256318"/>
    <lineage>
        <taxon>unclassified sequences</taxon>
        <taxon>metagenomes</taxon>
    </lineage>
</organism>
<feature type="transmembrane region" description="Helical" evidence="1">
    <location>
        <begin position="213"/>
        <end position="233"/>
    </location>
</feature>
<dbReference type="PANTHER" id="PTHR40761">
    <property type="entry name" value="CONSERVED INTEGRAL MEMBRANE ALANINE VALINE AND LEUCINE RICH PROTEIN-RELATED"/>
    <property type="match status" value="1"/>
</dbReference>
<reference evidence="2" key="1">
    <citation type="submission" date="2015-08" db="EMBL/GenBank/DDBJ databases">
        <authorList>
            <person name="Babu N.S."/>
            <person name="Beckwith C.J."/>
            <person name="Beseler K.G."/>
            <person name="Brison A."/>
            <person name="Carone J.V."/>
            <person name="Caskin T.P."/>
            <person name="Diamond M."/>
            <person name="Durham M.E."/>
            <person name="Foxe J.M."/>
            <person name="Go M."/>
            <person name="Henderson B.A."/>
            <person name="Jones I.B."/>
            <person name="McGettigan J.A."/>
            <person name="Micheletti S.J."/>
            <person name="Nasrallah M.E."/>
            <person name="Ortiz D."/>
            <person name="Piller C.R."/>
            <person name="Privatt S.R."/>
            <person name="Schneider S.L."/>
            <person name="Sharp S."/>
            <person name="Smith T.C."/>
            <person name="Stanton J.D."/>
            <person name="Ullery H.E."/>
            <person name="Wilson R.J."/>
            <person name="Serrano M.G."/>
            <person name="Buck G."/>
            <person name="Lee V."/>
            <person name="Wang Y."/>
            <person name="Carvalho R."/>
            <person name="Voegtly L."/>
            <person name="Shi R."/>
            <person name="Duckworth R."/>
            <person name="Johnson A."/>
            <person name="Loviza R."/>
            <person name="Walstead R."/>
            <person name="Shah Z."/>
            <person name="Kiflezghi M."/>
            <person name="Wade K."/>
            <person name="Ball S.L."/>
            <person name="Bradley K.W."/>
            <person name="Asai D.J."/>
            <person name="Bowman C.A."/>
            <person name="Russell D.A."/>
            <person name="Pope W.H."/>
            <person name="Jacobs-Sera D."/>
            <person name="Hendrix R.W."/>
            <person name="Hatfull G.F."/>
        </authorList>
    </citation>
    <scope>NUCLEOTIDE SEQUENCE</scope>
</reference>
<feature type="transmembrane region" description="Helical" evidence="1">
    <location>
        <begin position="129"/>
        <end position="147"/>
    </location>
</feature>
<keyword evidence="1" id="KW-0472">Membrane</keyword>
<dbReference type="PANTHER" id="PTHR40761:SF1">
    <property type="entry name" value="CONSERVED INTEGRAL MEMBRANE ALANINE VALINE AND LEUCINE RICH PROTEIN-RELATED"/>
    <property type="match status" value="1"/>
</dbReference>
<feature type="transmembrane region" description="Helical" evidence="1">
    <location>
        <begin position="240"/>
        <end position="258"/>
    </location>
</feature>
<keyword evidence="1" id="KW-0812">Transmembrane</keyword>
<proteinExistence type="predicted"/>
<feature type="transmembrane region" description="Helical" evidence="1">
    <location>
        <begin position="76"/>
        <end position="93"/>
    </location>
</feature>
<feature type="transmembrane region" description="Helical" evidence="1">
    <location>
        <begin position="99"/>
        <end position="117"/>
    </location>
</feature>
<dbReference type="EMBL" id="CZKA01000002">
    <property type="protein sequence ID" value="CUR53905.1"/>
    <property type="molecule type" value="Genomic_DNA"/>
</dbReference>
<feature type="transmembrane region" description="Helical" evidence="1">
    <location>
        <begin position="153"/>
        <end position="172"/>
    </location>
</feature>
<protein>
    <recommendedName>
        <fullName evidence="3">EamA domain-containing protein</fullName>
    </recommendedName>
</protein>
<dbReference type="AlphaFoldDB" id="A0A2P2BVY4"/>
<feature type="transmembrane region" description="Helical" evidence="1">
    <location>
        <begin position="47"/>
        <end position="69"/>
    </location>
</feature>
<evidence type="ECO:0008006" key="3">
    <source>
        <dbReference type="Google" id="ProtNLM"/>
    </source>
</evidence>
<accession>A0A2P2BVY4</accession>
<evidence type="ECO:0000313" key="2">
    <source>
        <dbReference type="EMBL" id="CUR53905.1"/>
    </source>
</evidence>
<dbReference type="SUPFAM" id="SSF103481">
    <property type="entry name" value="Multidrug resistance efflux transporter EmrE"/>
    <property type="match status" value="1"/>
</dbReference>